<accession>A0A317XLA3</accession>
<dbReference type="Gene3D" id="2.60.120.260">
    <property type="entry name" value="Galactose-binding domain-like"/>
    <property type="match status" value="1"/>
</dbReference>
<evidence type="ECO:0000259" key="4">
    <source>
        <dbReference type="PROSITE" id="PS50022"/>
    </source>
</evidence>
<evidence type="ECO:0000313" key="7">
    <source>
        <dbReference type="Proteomes" id="UP000246740"/>
    </source>
</evidence>
<dbReference type="InterPro" id="IPR003961">
    <property type="entry name" value="FN3_dom"/>
</dbReference>
<evidence type="ECO:0000313" key="6">
    <source>
        <dbReference type="EMBL" id="PWY98178.1"/>
    </source>
</evidence>
<dbReference type="Proteomes" id="UP000246740">
    <property type="component" value="Unassembled WGS sequence"/>
</dbReference>
<dbReference type="EMBL" id="KZ819199">
    <property type="protein sequence ID" value="PWY98178.1"/>
    <property type="molecule type" value="Genomic_DNA"/>
</dbReference>
<feature type="domain" description="Fibronectin type-III" evidence="5">
    <location>
        <begin position="516"/>
        <end position="605"/>
    </location>
</feature>
<dbReference type="SUPFAM" id="SSF75005">
    <property type="entry name" value="Arabinanase/levansucrase/invertase"/>
    <property type="match status" value="1"/>
</dbReference>
<dbReference type="Pfam" id="PF04616">
    <property type="entry name" value="Glyco_hydro_43"/>
    <property type="match status" value="1"/>
</dbReference>
<dbReference type="InterPro" id="IPR006710">
    <property type="entry name" value="Glyco_hydro_43"/>
</dbReference>
<dbReference type="SUPFAM" id="SSF49785">
    <property type="entry name" value="Galactose-binding domain-like"/>
    <property type="match status" value="1"/>
</dbReference>
<dbReference type="PROSITE" id="PS50022">
    <property type="entry name" value="FA58C_3"/>
    <property type="match status" value="1"/>
</dbReference>
<dbReference type="InterPro" id="IPR051795">
    <property type="entry name" value="Glycosyl_Hydrlase_43"/>
</dbReference>
<dbReference type="PANTHER" id="PTHR42812:SF12">
    <property type="entry name" value="BETA-XYLOSIDASE-RELATED"/>
    <property type="match status" value="1"/>
</dbReference>
<evidence type="ECO:0000256" key="3">
    <source>
        <dbReference type="ARBA" id="ARBA00023295"/>
    </source>
</evidence>
<name>A0A317XLA3_9BASI</name>
<dbReference type="CDD" id="cd08982">
    <property type="entry name" value="GH43-like"/>
    <property type="match status" value="1"/>
</dbReference>
<dbReference type="InterPro" id="IPR023296">
    <property type="entry name" value="Glyco_hydro_beta-prop_sf"/>
</dbReference>
<proteinExistence type="inferred from homology"/>
<dbReference type="InterPro" id="IPR013783">
    <property type="entry name" value="Ig-like_fold"/>
</dbReference>
<evidence type="ECO:0000259" key="5">
    <source>
        <dbReference type="PROSITE" id="PS50853"/>
    </source>
</evidence>
<protein>
    <submittedName>
        <fullName evidence="6">Arabinanase/levansucrase/invertase</fullName>
    </submittedName>
</protein>
<reference evidence="6 7" key="1">
    <citation type="journal article" date="2018" name="Mol. Biol. Evol.">
        <title>Broad Genomic Sampling Reveals a Smut Pathogenic Ancestry of the Fungal Clade Ustilaginomycotina.</title>
        <authorList>
            <person name="Kijpornyongpan T."/>
            <person name="Mondo S.J."/>
            <person name="Barry K."/>
            <person name="Sandor L."/>
            <person name="Lee J."/>
            <person name="Lipzen A."/>
            <person name="Pangilinan J."/>
            <person name="LaButti K."/>
            <person name="Hainaut M."/>
            <person name="Henrissat B."/>
            <person name="Grigoriev I.V."/>
            <person name="Spatafora J.W."/>
            <person name="Aime M.C."/>
        </authorList>
    </citation>
    <scope>NUCLEOTIDE SEQUENCE [LARGE SCALE GENOMIC DNA]</scope>
    <source>
        <strain evidence="6 7">MCA 3645</strain>
    </source>
</reference>
<comment type="similarity">
    <text evidence="1">Belongs to the glycosyl hydrolase 43 family.</text>
</comment>
<dbReference type="InterPro" id="IPR036116">
    <property type="entry name" value="FN3_sf"/>
</dbReference>
<dbReference type="PROSITE" id="PS50853">
    <property type="entry name" value="FN3"/>
    <property type="match status" value="1"/>
</dbReference>
<sequence>MAPTTAVNNKKKGGNSRSLLATIMLMLSMVAIPTAVHALSIPALSEQGSGLEERQTTQSRARTFANPIDLPYRFQPDSKAAWRECADPMVIYHKGEYWMFASHSLGYWHSTDLTSWSFTAASGYAVEKFAPTTVEIDGKLYLATSEGVNKIWTTDDVASGQWKVAADNLPWGYQDPALFLDDTNRLFYYDGLSPDGPLYAVELNRTSFQPLNVTQIKNNRDKTNRGWEVPGDNNQNVNDASYIEGSWMTKRNGKYYLEYSGPGTQYKSYANGMLTSNSPLGPWKYETYSPFAHKSTGFIAGAGHGATFLGPNSQYWHVGTMSISVLHWFERRLGLFPTHFTSNGEMVADTYLGDYPRYYDGDRSLTGWMVLSRKKKATSSSSQNSSPSMAADEEVRTWWTAATGNAGEWLQIDLDATKTIQAFQVNFADQDAKTVNQITASNGVFKYVIETSNDGTTWSTAVAETSTGRDAPHAYHVLSSSVNARYVRITNKATIPNSAKFSLYDLRVFGNANVSLPAQVTSGTAKRSTTDGRKVTISWPAASGAQFYVVRLGPSSDLYTQNFQVYDGATSVDINTLNVGTSYSFTVDAINEAGITKGTFTGTFN</sequence>
<dbReference type="CDD" id="cd00063">
    <property type="entry name" value="FN3"/>
    <property type="match status" value="1"/>
</dbReference>
<dbReference type="Gene3D" id="2.115.10.20">
    <property type="entry name" value="Glycosyl hydrolase domain, family 43"/>
    <property type="match status" value="1"/>
</dbReference>
<dbReference type="GO" id="GO:0004553">
    <property type="term" value="F:hydrolase activity, hydrolyzing O-glycosyl compounds"/>
    <property type="evidence" value="ECO:0007669"/>
    <property type="project" value="InterPro"/>
</dbReference>
<evidence type="ECO:0000256" key="1">
    <source>
        <dbReference type="ARBA" id="ARBA00009865"/>
    </source>
</evidence>
<dbReference type="InterPro" id="IPR000421">
    <property type="entry name" value="FA58C"/>
</dbReference>
<dbReference type="SUPFAM" id="SSF49265">
    <property type="entry name" value="Fibronectin type III"/>
    <property type="match status" value="1"/>
</dbReference>
<keyword evidence="2" id="KW-0378">Hydrolase</keyword>
<dbReference type="GO" id="GO:0005975">
    <property type="term" value="P:carbohydrate metabolic process"/>
    <property type="evidence" value="ECO:0007669"/>
    <property type="project" value="InterPro"/>
</dbReference>
<organism evidence="6 7">
    <name type="scientific">Testicularia cyperi</name>
    <dbReference type="NCBI Taxonomy" id="1882483"/>
    <lineage>
        <taxon>Eukaryota</taxon>
        <taxon>Fungi</taxon>
        <taxon>Dikarya</taxon>
        <taxon>Basidiomycota</taxon>
        <taxon>Ustilaginomycotina</taxon>
        <taxon>Ustilaginomycetes</taxon>
        <taxon>Ustilaginales</taxon>
        <taxon>Anthracoideaceae</taxon>
        <taxon>Testicularia</taxon>
    </lineage>
</organism>
<keyword evidence="7" id="KW-1185">Reference proteome</keyword>
<gene>
    <name evidence="6" type="ORF">BCV70DRAFT_201962</name>
</gene>
<keyword evidence="3" id="KW-0326">Glycosidase</keyword>
<dbReference type="InParanoid" id="A0A317XLA3"/>
<dbReference type="OrthoDB" id="5211809at2759"/>
<dbReference type="AlphaFoldDB" id="A0A317XLA3"/>
<dbReference type="InterPro" id="IPR008979">
    <property type="entry name" value="Galactose-bd-like_sf"/>
</dbReference>
<dbReference type="PANTHER" id="PTHR42812">
    <property type="entry name" value="BETA-XYLOSIDASE"/>
    <property type="match status" value="1"/>
</dbReference>
<feature type="domain" description="F5/8 type C" evidence="4">
    <location>
        <begin position="358"/>
        <end position="511"/>
    </location>
</feature>
<dbReference type="Pfam" id="PF00754">
    <property type="entry name" value="F5_F8_type_C"/>
    <property type="match status" value="1"/>
</dbReference>
<dbReference type="Gene3D" id="2.60.40.10">
    <property type="entry name" value="Immunoglobulins"/>
    <property type="match status" value="1"/>
</dbReference>
<evidence type="ECO:0000256" key="2">
    <source>
        <dbReference type="ARBA" id="ARBA00022801"/>
    </source>
</evidence>